<comment type="similarity">
    <text evidence="7">Belongs to the GlnE family.</text>
</comment>
<dbReference type="CDD" id="cd05401">
    <property type="entry name" value="NT_GlnE_GlnD_like"/>
    <property type="match status" value="2"/>
</dbReference>
<evidence type="ECO:0000256" key="2">
    <source>
        <dbReference type="ARBA" id="ARBA00022695"/>
    </source>
</evidence>
<feature type="domain" description="Glutamate-ammonia ligase adenylyltransferase repeated" evidence="8">
    <location>
        <begin position="579"/>
        <end position="829"/>
    </location>
</feature>
<comment type="catalytic activity">
    <reaction evidence="7">
        <text>[glutamine synthetase]-L-tyrosine + ATP = [glutamine synthetase]-O(4)-(5'-adenylyl)-L-tyrosine + diphosphate</text>
        <dbReference type="Rhea" id="RHEA:18589"/>
        <dbReference type="Rhea" id="RHEA-COMP:10660"/>
        <dbReference type="Rhea" id="RHEA-COMP:10661"/>
        <dbReference type="ChEBI" id="CHEBI:30616"/>
        <dbReference type="ChEBI" id="CHEBI:33019"/>
        <dbReference type="ChEBI" id="CHEBI:46858"/>
        <dbReference type="ChEBI" id="CHEBI:83624"/>
        <dbReference type="EC" id="2.7.7.42"/>
    </reaction>
</comment>
<dbReference type="FunFam" id="3.30.460.10:FF:000009">
    <property type="entry name" value="Bifunctional glutamine synthetase adenylyltransferase/adenylyl-removing enzyme"/>
    <property type="match status" value="2"/>
</dbReference>
<dbReference type="InterPro" id="IPR005190">
    <property type="entry name" value="GlnE_rpt_dom"/>
</dbReference>
<dbReference type="InterPro" id="IPR023057">
    <property type="entry name" value="GlnE"/>
</dbReference>
<dbReference type="NCBIfam" id="NF008292">
    <property type="entry name" value="PRK11072.1"/>
    <property type="match status" value="1"/>
</dbReference>
<evidence type="ECO:0000256" key="1">
    <source>
        <dbReference type="ARBA" id="ARBA00022679"/>
    </source>
</evidence>
<dbReference type="GO" id="GO:0000287">
    <property type="term" value="F:magnesium ion binding"/>
    <property type="evidence" value="ECO:0007669"/>
    <property type="project" value="UniProtKB-UniRule"/>
</dbReference>
<name>A0A927GV17_9GAMM</name>
<feature type="domain" description="PII-uridylyltransferase/Glutamine-synthetase adenylyltransferase" evidence="9">
    <location>
        <begin position="316"/>
        <end position="461"/>
    </location>
</feature>
<comment type="catalytic activity">
    <reaction evidence="7">
        <text>[glutamine synthetase]-O(4)-(5'-adenylyl)-L-tyrosine + phosphate = [glutamine synthetase]-L-tyrosine + ADP</text>
        <dbReference type="Rhea" id="RHEA:43716"/>
        <dbReference type="Rhea" id="RHEA-COMP:10660"/>
        <dbReference type="Rhea" id="RHEA-COMP:10661"/>
        <dbReference type="ChEBI" id="CHEBI:43474"/>
        <dbReference type="ChEBI" id="CHEBI:46858"/>
        <dbReference type="ChEBI" id="CHEBI:83624"/>
        <dbReference type="ChEBI" id="CHEBI:456216"/>
        <dbReference type="EC" id="2.7.7.89"/>
    </reaction>
</comment>
<dbReference type="SUPFAM" id="SSF81301">
    <property type="entry name" value="Nucleotidyltransferase"/>
    <property type="match status" value="2"/>
</dbReference>
<dbReference type="AlphaFoldDB" id="A0A927GV17"/>
<dbReference type="GO" id="GO:0005829">
    <property type="term" value="C:cytosol"/>
    <property type="evidence" value="ECO:0007669"/>
    <property type="project" value="TreeGrafter"/>
</dbReference>
<dbReference type="Pfam" id="PF08335">
    <property type="entry name" value="GlnD_UR_UTase"/>
    <property type="match status" value="2"/>
</dbReference>
<dbReference type="PANTHER" id="PTHR30621:SF0">
    <property type="entry name" value="BIFUNCTIONAL GLUTAMINE SYNTHETASE ADENYLYLTRANSFERASE_ADENYLYL-REMOVING ENZYME"/>
    <property type="match status" value="1"/>
</dbReference>
<evidence type="ECO:0000256" key="5">
    <source>
        <dbReference type="ARBA" id="ARBA00022842"/>
    </source>
</evidence>
<comment type="caution">
    <text evidence="10">The sequence shown here is derived from an EMBL/GenBank/DDBJ whole genome shotgun (WGS) entry which is preliminary data.</text>
</comment>
<evidence type="ECO:0000313" key="10">
    <source>
        <dbReference type="EMBL" id="MBD2857417.1"/>
    </source>
</evidence>
<accession>A0A927GV17</accession>
<comment type="function">
    <text evidence="7">Involved in the regulation of glutamine synthetase GlnA, a key enzyme in the process to assimilate ammonia. When cellular nitrogen levels are high, the C-terminal adenylyl transferase (AT) inactivates GlnA by covalent transfer of an adenylyl group from ATP to specific tyrosine residue of GlnA, thus reducing its activity. Conversely, when nitrogen levels are low, the N-terminal adenylyl removase (AR) activates GlnA by removing the adenylyl group by phosphorolysis, increasing its activity. The regulatory region of GlnE binds the signal transduction protein PII (GlnB) which indicates the nitrogen status of the cell.</text>
</comment>
<dbReference type="Gene3D" id="3.30.460.10">
    <property type="entry name" value="Beta Polymerase, domain 2"/>
    <property type="match status" value="2"/>
</dbReference>
<dbReference type="EMBL" id="JACXLD010000001">
    <property type="protein sequence ID" value="MBD2857417.1"/>
    <property type="molecule type" value="Genomic_DNA"/>
</dbReference>
<dbReference type="HAMAP" id="MF_00802">
    <property type="entry name" value="GlnE"/>
    <property type="match status" value="1"/>
</dbReference>
<reference evidence="10" key="1">
    <citation type="submission" date="2020-09" db="EMBL/GenBank/DDBJ databases">
        <authorList>
            <person name="Yoon J.-W."/>
        </authorList>
    </citation>
    <scope>NUCLEOTIDE SEQUENCE</scope>
    <source>
        <strain evidence="10">KMU-158</strain>
    </source>
</reference>
<gene>
    <name evidence="7 10" type="primary">glnE</name>
    <name evidence="10" type="ORF">IB286_00260</name>
</gene>
<evidence type="ECO:0000256" key="7">
    <source>
        <dbReference type="HAMAP-Rule" id="MF_00802"/>
    </source>
</evidence>
<keyword evidence="2 7" id="KW-0548">Nucleotidyltransferase</keyword>
<feature type="region of interest" description="Adenylyl removase" evidence="7">
    <location>
        <begin position="1"/>
        <end position="465"/>
    </location>
</feature>
<dbReference type="SUPFAM" id="SSF81593">
    <property type="entry name" value="Nucleotidyltransferase substrate binding subunit/domain"/>
    <property type="match status" value="2"/>
</dbReference>
<dbReference type="EC" id="2.7.7.89" evidence="7"/>
<dbReference type="RefSeq" id="WP_190761671.1">
    <property type="nucleotide sequence ID" value="NZ_JACXLD010000001.1"/>
</dbReference>
<organism evidence="10 11">
    <name type="scientific">Spongiibacter pelagi</name>
    <dbReference type="NCBI Taxonomy" id="2760804"/>
    <lineage>
        <taxon>Bacteria</taxon>
        <taxon>Pseudomonadati</taxon>
        <taxon>Pseudomonadota</taxon>
        <taxon>Gammaproteobacteria</taxon>
        <taxon>Cellvibrionales</taxon>
        <taxon>Spongiibacteraceae</taxon>
        <taxon>Spongiibacter</taxon>
    </lineage>
</organism>
<keyword evidence="1 7" id="KW-0808">Transferase</keyword>
<dbReference type="GO" id="GO:0047388">
    <property type="term" value="F:[glutamine synthetase]-adenylyl-L-tyrosine phosphorylase activity"/>
    <property type="evidence" value="ECO:0007669"/>
    <property type="project" value="UniProtKB-EC"/>
</dbReference>
<dbReference type="GO" id="GO:0005524">
    <property type="term" value="F:ATP binding"/>
    <property type="evidence" value="ECO:0007669"/>
    <property type="project" value="UniProtKB-UniRule"/>
</dbReference>
<dbReference type="Gene3D" id="1.20.120.1510">
    <property type="match status" value="1"/>
</dbReference>
<dbReference type="FunFam" id="1.20.120.330:FF:000005">
    <property type="entry name" value="Bifunctional glutamine synthetase adenylyltransferase/adenylyl-removing enzyme"/>
    <property type="match status" value="1"/>
</dbReference>
<keyword evidence="3 7" id="KW-0547">Nucleotide-binding</keyword>
<proteinExistence type="inferred from homology"/>
<dbReference type="Gene3D" id="1.20.120.330">
    <property type="entry name" value="Nucleotidyltransferases domain 2"/>
    <property type="match status" value="2"/>
</dbReference>
<dbReference type="PANTHER" id="PTHR30621">
    <property type="entry name" value="GLUTAMINE SYNTHETASE ADENYLYLTRANSFERASE"/>
    <property type="match status" value="1"/>
</dbReference>
<dbReference type="InterPro" id="IPR013546">
    <property type="entry name" value="PII_UdlTrfase/GS_AdlTrfase"/>
</dbReference>
<keyword evidence="5 7" id="KW-0460">Magnesium</keyword>
<feature type="region of interest" description="Adenylyl transferase" evidence="7">
    <location>
        <begin position="473"/>
        <end position="978"/>
    </location>
</feature>
<dbReference type="Pfam" id="PF03710">
    <property type="entry name" value="GlnE"/>
    <property type="match status" value="2"/>
</dbReference>
<evidence type="ECO:0000313" key="11">
    <source>
        <dbReference type="Proteomes" id="UP000610558"/>
    </source>
</evidence>
<evidence type="ECO:0000256" key="3">
    <source>
        <dbReference type="ARBA" id="ARBA00022741"/>
    </source>
</evidence>
<feature type="domain" description="Glutamate-ammonia ligase adenylyltransferase repeated" evidence="8">
    <location>
        <begin position="49"/>
        <end position="293"/>
    </location>
</feature>
<evidence type="ECO:0000259" key="8">
    <source>
        <dbReference type="Pfam" id="PF03710"/>
    </source>
</evidence>
<evidence type="ECO:0000256" key="6">
    <source>
        <dbReference type="ARBA" id="ARBA00023268"/>
    </source>
</evidence>
<evidence type="ECO:0000259" key="9">
    <source>
        <dbReference type="Pfam" id="PF08335"/>
    </source>
</evidence>
<comment type="cofactor">
    <cofactor evidence="7">
        <name>Mg(2+)</name>
        <dbReference type="ChEBI" id="CHEBI:18420"/>
    </cofactor>
</comment>
<protein>
    <recommendedName>
        <fullName evidence="7">Bifunctional glutamine synthetase adenylyltransferase/adenylyl-removing enzyme</fullName>
    </recommendedName>
    <alternativeName>
        <fullName evidence="7">ATP:glutamine synthetase adenylyltransferase</fullName>
    </alternativeName>
    <alternativeName>
        <fullName evidence="7">ATase</fullName>
    </alternativeName>
    <domain>
        <recommendedName>
            <fullName evidence="7">Glutamine synthetase adenylyl-L-tyrosine phosphorylase</fullName>
            <ecNumber evidence="7">2.7.7.89</ecNumber>
        </recommendedName>
        <alternativeName>
            <fullName evidence="7">Adenylyl removase</fullName>
            <shortName evidence="7">AR</shortName>
            <shortName evidence="7">AT-N</shortName>
        </alternativeName>
    </domain>
    <domain>
        <recommendedName>
            <fullName evidence="7">Glutamine synthetase adenylyl transferase</fullName>
            <ecNumber evidence="7">2.7.7.42</ecNumber>
        </recommendedName>
        <alternativeName>
            <fullName evidence="7">Adenylyl transferase</fullName>
            <shortName evidence="7">AT</shortName>
            <shortName evidence="7">AT-C</shortName>
        </alternativeName>
    </domain>
</protein>
<evidence type="ECO:0000256" key="4">
    <source>
        <dbReference type="ARBA" id="ARBA00022840"/>
    </source>
</evidence>
<dbReference type="GO" id="GO:0000820">
    <property type="term" value="P:regulation of glutamine family amino acid metabolic process"/>
    <property type="evidence" value="ECO:0007669"/>
    <property type="project" value="UniProtKB-UniRule"/>
</dbReference>
<keyword evidence="10" id="KW-0436">Ligase</keyword>
<dbReference type="Proteomes" id="UP000610558">
    <property type="component" value="Unassembled WGS sequence"/>
</dbReference>
<dbReference type="InterPro" id="IPR043519">
    <property type="entry name" value="NT_sf"/>
</dbReference>
<sequence length="978" mass="111230">MTALEFMAGEIPLALQADLQVRWAHLMERAEPFDAQWYGDMLASPRRGELLKAFSCSAIVLDYAQRFPDFLPTLDRNGWLLGDVPQEQLADELRAGLSVCQNADEAAAELRRFRIKYWMRIVWRDLTRLAVMEQTTEDLSVLADICVQQALDFHHAQMCIEWGEPHSKAGVPQRMVVIGMGKLGAGELNLSSDIDLIFAYPESGSTQGGPRSVDNQQFFIRLGQRLIKSLDARTADGFVFRVDMRLRPYGQSGPLVVSFDALMEYYQDQGRDWERYALIKARCMAGDDIAGAELMRDLRPFVYRRYLDFSAIESLRDMKAMIQREVARRNLHDNVKLGAGGIREIEFIAQCFQLIRGGQEPDLQARELKSILGTLRDGQYLPAQAVDELHQAYRFLRDVEHGIQAWREEQTQQLPQSNEARVALAFAMGFVFADGEANIEGFEQCLAEHRQRVTHHFENFIAPPEDEDGAPSSQRCEHWQLLLDELNPETLTAALAESGFENAEEAARRLILLMDGGAVKRMQSSGRERLDDFMPLFLEALSSAEQPTETLIRLIPLIEAVLRRTAYLVLLLENPHALEHLVSLCDTSPWMARQLSAHPVLLDELLNTEQLYHAVEKDGLRSELRQRLLRIDQDDLEAQMEALRYFRLAHVLRVAAAELSGTLPLMKVSDYLTNIAEVVLESVLEIAWQNLVSKHGNFADIHDARRHFIILGYGKMGGIELSYGSDLDMVFVHDLPPNCQTDGERPLDGAVFMTRLGQRIIHILTAQTRMGSLYEVDMRLRPSGNSGLLVSSFRAFDEYQHKEAWTWEHQALVRARVVAGDEVLAEKFTELRRSILGLSRDEALLRADVVQMRDKMRTQLLPKTKRDENNRQFDLKQGEGGIVDIEFMVQYAVLAWSHQHPPLSVYTDNIRILESLQQQGLFSAEDVDTLTEAYKAFRSQAHRLSLQEQSGQVADSQLADERGAVERCWQQLMLEEPA</sequence>
<keyword evidence="11" id="KW-1185">Reference proteome</keyword>
<dbReference type="GO" id="GO:0008882">
    <property type="term" value="F:[glutamate-ammonia-ligase] adenylyltransferase activity"/>
    <property type="evidence" value="ECO:0007669"/>
    <property type="project" value="UniProtKB-UniRule"/>
</dbReference>
<feature type="domain" description="PII-uridylyltransferase/Glutamine-synthetase adenylyltransferase" evidence="9">
    <location>
        <begin position="852"/>
        <end position="949"/>
    </location>
</feature>
<keyword evidence="6 7" id="KW-0511">Multifunctional enzyme</keyword>
<dbReference type="GO" id="GO:0016874">
    <property type="term" value="F:ligase activity"/>
    <property type="evidence" value="ECO:0007669"/>
    <property type="project" value="UniProtKB-KW"/>
</dbReference>
<dbReference type="EC" id="2.7.7.42" evidence="7"/>
<keyword evidence="4 7" id="KW-0067">ATP-binding</keyword>